<comment type="miscellaneous">
    <text evidence="14">Both phosphorylation and phosphorolysis are carried out by the same active site and suggest a common mechanism for both reactions.</text>
</comment>
<feature type="binding site" evidence="14">
    <location>
        <position position="168"/>
    </location>
    <ligand>
        <name>Mg(2+)</name>
        <dbReference type="ChEBI" id="CHEBI:18420"/>
    </ligand>
</feature>
<name>A0A0M3DF87_9FIRM</name>
<dbReference type="FunFam" id="3.40.50.300:FF:000174">
    <property type="entry name" value="HPr kinase/phosphorylase"/>
    <property type="match status" value="1"/>
</dbReference>
<dbReference type="PATRIC" id="fig|1629550.3.peg.2676"/>
<accession>A0A0M3DF87</accession>
<dbReference type="RefSeq" id="WP_046824123.1">
    <property type="nucleotide sequence ID" value="NZ_LBBT01000330.1"/>
</dbReference>
<dbReference type="InterPro" id="IPR003755">
    <property type="entry name" value="HPr(Ser)_kin/Pase"/>
</dbReference>
<evidence type="ECO:0000256" key="2">
    <source>
        <dbReference type="ARBA" id="ARBA00001946"/>
    </source>
</evidence>
<dbReference type="NCBIfam" id="TIGR00679">
    <property type="entry name" value="hpr-ser"/>
    <property type="match status" value="1"/>
</dbReference>
<dbReference type="Pfam" id="PF02603">
    <property type="entry name" value="Hpr_kinase_N"/>
    <property type="match status" value="1"/>
</dbReference>
<dbReference type="GO" id="GO:0000155">
    <property type="term" value="F:phosphorelay sensor kinase activity"/>
    <property type="evidence" value="ECO:0007669"/>
    <property type="project" value="InterPro"/>
</dbReference>
<dbReference type="InterPro" id="IPR011104">
    <property type="entry name" value="Hpr_kin/Pase_C"/>
</dbReference>
<keyword evidence="4 14" id="KW-0723">Serine/threonine-protein kinase</keyword>
<keyword evidence="5 14" id="KW-0808">Transferase</keyword>
<dbReference type="InterPro" id="IPR028979">
    <property type="entry name" value="Ser_kin/Pase_Hpr-like_N_sf"/>
</dbReference>
<evidence type="ECO:0000256" key="13">
    <source>
        <dbReference type="ARBA" id="ARBA00047657"/>
    </source>
</evidence>
<dbReference type="PANTHER" id="PTHR30305:SF1">
    <property type="entry name" value="HPR KINASE_PHOSPHORYLASE"/>
    <property type="match status" value="1"/>
</dbReference>
<feature type="region of interest" description="Important for the catalytic mechanism of dephosphorylation" evidence="14">
    <location>
        <begin position="272"/>
        <end position="277"/>
    </location>
</feature>
<feature type="active site" description="Proton acceptor; for phosphorylation activity. Proton donor; for dephosphorylation activity" evidence="14">
    <location>
        <position position="185"/>
    </location>
</feature>
<evidence type="ECO:0000256" key="10">
    <source>
        <dbReference type="ARBA" id="ARBA00022842"/>
    </source>
</evidence>
<evidence type="ECO:0000256" key="4">
    <source>
        <dbReference type="ARBA" id="ARBA00022527"/>
    </source>
</evidence>
<gene>
    <name evidence="14" type="primary">hprK</name>
    <name evidence="17" type="ORF">VN21_15890</name>
</gene>
<dbReference type="SUPFAM" id="SSF53795">
    <property type="entry name" value="PEP carboxykinase-like"/>
    <property type="match status" value="1"/>
</dbReference>
<dbReference type="CDD" id="cd01918">
    <property type="entry name" value="HprK_C"/>
    <property type="match status" value="1"/>
</dbReference>
<evidence type="ECO:0000256" key="6">
    <source>
        <dbReference type="ARBA" id="ARBA00022723"/>
    </source>
</evidence>
<reference evidence="17 18" key="1">
    <citation type="submission" date="2015-04" db="EMBL/GenBank/DDBJ databases">
        <title>Microcin producing Clostridium sp. JC272T.</title>
        <authorList>
            <person name="Jyothsna T."/>
            <person name="Sasikala C."/>
            <person name="Ramana C."/>
        </authorList>
    </citation>
    <scope>NUCLEOTIDE SEQUENCE [LARGE SCALE GENOMIC DNA]</scope>
    <source>
        <strain evidence="17 18">JC272</strain>
    </source>
</reference>
<keyword evidence="10 14" id="KW-0460">Magnesium</keyword>
<evidence type="ECO:0000256" key="5">
    <source>
        <dbReference type="ARBA" id="ARBA00022679"/>
    </source>
</evidence>
<keyword evidence="18" id="KW-1185">Reference proteome</keyword>
<protein>
    <recommendedName>
        <fullName evidence="14">HPr kinase/phosphorylase</fullName>
        <shortName evidence="14">HPrK/P</shortName>
        <ecNumber evidence="14">2.7.11.-</ecNumber>
        <ecNumber evidence="14">2.7.4.-</ecNumber>
    </recommendedName>
    <alternativeName>
        <fullName evidence="14">HPr(Ser) kinase/phosphorylase</fullName>
    </alternativeName>
</protein>
<evidence type="ECO:0000256" key="12">
    <source>
        <dbReference type="ARBA" id="ARBA00023277"/>
    </source>
</evidence>
<feature type="binding site" evidence="14">
    <location>
        <position position="210"/>
    </location>
    <ligand>
        <name>Mg(2+)</name>
        <dbReference type="ChEBI" id="CHEBI:18420"/>
    </ligand>
</feature>
<feature type="active site" evidence="14">
    <location>
        <position position="251"/>
    </location>
</feature>
<dbReference type="InterPro" id="IPR027417">
    <property type="entry name" value="P-loop_NTPase"/>
</dbReference>
<evidence type="ECO:0000313" key="18">
    <source>
        <dbReference type="Proteomes" id="UP000034407"/>
    </source>
</evidence>
<dbReference type="PANTHER" id="PTHR30305">
    <property type="entry name" value="PROTEIN YJDM-RELATED"/>
    <property type="match status" value="1"/>
</dbReference>
<dbReference type="GO" id="GO:0000287">
    <property type="term" value="F:magnesium ion binding"/>
    <property type="evidence" value="ECO:0007669"/>
    <property type="project" value="UniProtKB-UniRule"/>
</dbReference>
<dbReference type="InterPro" id="IPR011126">
    <property type="entry name" value="Hpr_kin/Pase_Hpr_N"/>
</dbReference>
<proteinExistence type="inferred from homology"/>
<sequence length="315" mass="36102">MEIDNERSEKSVSIRQLIEDLDLEVVNLPDDVEYYVHYQDIHRPGLQFAGYFEHFTYDRIQIVGRTEYTYFSHMDKNVRRSVLDKFFSYEVPALIVSRGLTVKDDVIEMAKKHNRVVLATKRNTTRLINKLSNYLDSKLSPTTTIHGVLVDVFGVGVLIRGESSVGKSETALELVQRGHRLIADDAVEITKVDENILMGQAPEVLRHFMEIRGIGIIDVRSMYGIGAVKDSKVIDLVIRLESWNDKTYYDRLGLDKEYEEILGIDVEKLIVPVKPGRNTAMILEVAAMNFRQKRMGYDAAKEFTKKLATLIDKNK</sequence>
<evidence type="ECO:0000256" key="9">
    <source>
        <dbReference type="ARBA" id="ARBA00022840"/>
    </source>
</evidence>
<dbReference type="EC" id="2.7.11.-" evidence="14"/>
<evidence type="ECO:0000256" key="7">
    <source>
        <dbReference type="ARBA" id="ARBA00022741"/>
    </source>
</evidence>
<comment type="function">
    <text evidence="14">Catalyzes the ATP- as well as the pyrophosphate-dependent phosphorylation of a specific serine residue in HPr, a phosphocarrier protein of the phosphoenolpyruvate-dependent sugar phosphotransferase system (PTS). HprK/P also catalyzes the pyrophosphate-producing, inorganic phosphate-dependent dephosphorylation (phosphorolysis) of seryl-phosphorylated HPr (P-Ser-HPr). The two antagonistic activities of HprK/P are regulated by several intracellular metabolites, which change their concentration in response to the absence or presence of rapidly metabolisable carbon sources (glucose, fructose, etc.) in the growth medium. Therefore, by controlling the phosphorylation state of HPr, HPrK/P is a sensor enzyme that plays a major role in the regulation of carbon metabolism and sugar transport: it mediates carbon catabolite repression (CCR), and regulates PTS-catalyzed carbohydrate uptake and inducer exclusion.</text>
</comment>
<comment type="similarity">
    <text evidence="3 14">Belongs to the HPrK/P family.</text>
</comment>
<evidence type="ECO:0000259" key="15">
    <source>
        <dbReference type="Pfam" id="PF02603"/>
    </source>
</evidence>
<dbReference type="EC" id="2.7.4.-" evidence="14"/>
<evidence type="ECO:0000259" key="16">
    <source>
        <dbReference type="Pfam" id="PF07475"/>
    </source>
</evidence>
<comment type="subunit">
    <text evidence="14">Homohexamer.</text>
</comment>
<dbReference type="GO" id="GO:0004674">
    <property type="term" value="F:protein serine/threonine kinase activity"/>
    <property type="evidence" value="ECO:0007669"/>
    <property type="project" value="UniProtKB-KW"/>
</dbReference>
<evidence type="ECO:0000256" key="8">
    <source>
        <dbReference type="ARBA" id="ARBA00022777"/>
    </source>
</evidence>
<feature type="active site" evidence="14">
    <location>
        <position position="146"/>
    </location>
</feature>
<dbReference type="EMBL" id="LBBT01000330">
    <property type="protein sequence ID" value="KKY00139.1"/>
    <property type="molecule type" value="Genomic_DNA"/>
</dbReference>
<keyword evidence="8 14" id="KW-0418">Kinase</keyword>
<feature type="active site" evidence="14">
    <location>
        <position position="167"/>
    </location>
</feature>
<dbReference type="GO" id="GO:0005524">
    <property type="term" value="F:ATP binding"/>
    <property type="evidence" value="ECO:0007669"/>
    <property type="project" value="UniProtKB-UniRule"/>
</dbReference>
<dbReference type="HAMAP" id="MF_01249">
    <property type="entry name" value="HPr_kinase"/>
    <property type="match status" value="1"/>
</dbReference>
<keyword evidence="6 14" id="KW-0479">Metal-binding</keyword>
<evidence type="ECO:0000256" key="3">
    <source>
        <dbReference type="ARBA" id="ARBA00006883"/>
    </source>
</evidence>
<comment type="caution">
    <text evidence="17">The sequence shown here is derived from an EMBL/GenBank/DDBJ whole genome shotgun (WGS) entry which is preliminary data.</text>
</comment>
<dbReference type="OrthoDB" id="9778803at2"/>
<keyword evidence="12 14" id="KW-0119">Carbohydrate metabolism</keyword>
<dbReference type="AlphaFoldDB" id="A0A0M3DF87"/>
<dbReference type="GO" id="GO:0004712">
    <property type="term" value="F:protein serine/threonine/tyrosine kinase activity"/>
    <property type="evidence" value="ECO:0007669"/>
    <property type="project" value="UniProtKB-UniRule"/>
</dbReference>
<evidence type="ECO:0000256" key="11">
    <source>
        <dbReference type="ARBA" id="ARBA00023268"/>
    </source>
</evidence>
<dbReference type="Gene3D" id="3.40.50.300">
    <property type="entry name" value="P-loop containing nucleotide triphosphate hydrolases"/>
    <property type="match status" value="1"/>
</dbReference>
<feature type="region of interest" description="Important for the catalytic mechanism of both phosphorylation and dephosphorylation" evidence="14">
    <location>
        <begin position="209"/>
        <end position="218"/>
    </location>
</feature>
<dbReference type="SUPFAM" id="SSF75138">
    <property type="entry name" value="HprK N-terminal domain-like"/>
    <property type="match status" value="1"/>
</dbReference>
<evidence type="ECO:0000256" key="1">
    <source>
        <dbReference type="ARBA" id="ARBA00001120"/>
    </source>
</evidence>
<comment type="cofactor">
    <cofactor evidence="2 14">
        <name>Mg(2+)</name>
        <dbReference type="ChEBI" id="CHEBI:18420"/>
    </cofactor>
</comment>
<dbReference type="Gene3D" id="3.40.1390.20">
    <property type="entry name" value="HprK N-terminal domain-like"/>
    <property type="match status" value="1"/>
</dbReference>
<comment type="catalytic activity">
    <reaction evidence="1 14">
        <text>[HPr protein]-L-serine + ATP = [HPr protein]-O-phospho-L-serine + ADP + H(+)</text>
        <dbReference type="Rhea" id="RHEA:46600"/>
        <dbReference type="Rhea" id="RHEA-COMP:11602"/>
        <dbReference type="Rhea" id="RHEA-COMP:11603"/>
        <dbReference type="ChEBI" id="CHEBI:15378"/>
        <dbReference type="ChEBI" id="CHEBI:29999"/>
        <dbReference type="ChEBI" id="CHEBI:30616"/>
        <dbReference type="ChEBI" id="CHEBI:83421"/>
        <dbReference type="ChEBI" id="CHEBI:456216"/>
    </reaction>
</comment>
<evidence type="ECO:0000256" key="14">
    <source>
        <dbReference type="HAMAP-Rule" id="MF_01249"/>
    </source>
</evidence>
<keyword evidence="7 14" id="KW-0547">Nucleotide-binding</keyword>
<evidence type="ECO:0000313" key="17">
    <source>
        <dbReference type="EMBL" id="KKY00139.1"/>
    </source>
</evidence>
<comment type="caution">
    <text evidence="14">Lacks conserved residue(s) required for the propagation of feature annotation.</text>
</comment>
<comment type="domain">
    <text evidence="14">The Walker A ATP-binding motif also binds Pi and PPi.</text>
</comment>
<comment type="catalytic activity">
    <reaction evidence="13 14">
        <text>[HPr protein]-O-phospho-L-serine + phosphate + H(+) = [HPr protein]-L-serine + diphosphate</text>
        <dbReference type="Rhea" id="RHEA:46604"/>
        <dbReference type="Rhea" id="RHEA-COMP:11602"/>
        <dbReference type="Rhea" id="RHEA-COMP:11603"/>
        <dbReference type="ChEBI" id="CHEBI:15378"/>
        <dbReference type="ChEBI" id="CHEBI:29999"/>
        <dbReference type="ChEBI" id="CHEBI:33019"/>
        <dbReference type="ChEBI" id="CHEBI:43474"/>
        <dbReference type="ChEBI" id="CHEBI:83421"/>
    </reaction>
</comment>
<organism evidence="17 18">
    <name type="scientific">Paraclostridium benzoelyticum</name>
    <dbReference type="NCBI Taxonomy" id="1629550"/>
    <lineage>
        <taxon>Bacteria</taxon>
        <taxon>Bacillati</taxon>
        <taxon>Bacillota</taxon>
        <taxon>Clostridia</taxon>
        <taxon>Peptostreptococcales</taxon>
        <taxon>Peptostreptococcaceae</taxon>
        <taxon>Paraclostridium</taxon>
    </lineage>
</organism>
<dbReference type="GO" id="GO:0006109">
    <property type="term" value="P:regulation of carbohydrate metabolic process"/>
    <property type="evidence" value="ECO:0007669"/>
    <property type="project" value="UniProtKB-UniRule"/>
</dbReference>
<keyword evidence="11 14" id="KW-0511">Multifunctional enzyme</keyword>
<dbReference type="Pfam" id="PF07475">
    <property type="entry name" value="Hpr_kinase_C"/>
    <property type="match status" value="1"/>
</dbReference>
<dbReference type="Proteomes" id="UP000034407">
    <property type="component" value="Unassembled WGS sequence"/>
</dbReference>
<feature type="domain" description="HPr(Ser) kinase/phosphorylase N-terminal" evidence="15">
    <location>
        <begin position="12"/>
        <end position="135"/>
    </location>
</feature>
<feature type="domain" description="HPr kinase/phosphorylase C-terminal" evidence="16">
    <location>
        <begin position="138"/>
        <end position="306"/>
    </location>
</feature>
<keyword evidence="9 14" id="KW-0067">ATP-binding</keyword>